<feature type="coiled-coil region" evidence="1">
    <location>
        <begin position="16"/>
        <end position="131"/>
    </location>
</feature>
<protein>
    <recommendedName>
        <fullName evidence="5">Maternal effect embryo arrest 22</fullName>
    </recommendedName>
</protein>
<dbReference type="PANTHER" id="PTHR35480">
    <property type="entry name" value="MATERNAL EFFECT EMBRYO ARREST 22"/>
    <property type="match status" value="1"/>
</dbReference>
<evidence type="ECO:0008006" key="5">
    <source>
        <dbReference type="Google" id="ProtNLM"/>
    </source>
</evidence>
<evidence type="ECO:0000256" key="1">
    <source>
        <dbReference type="SAM" id="Coils"/>
    </source>
</evidence>
<evidence type="ECO:0000313" key="3">
    <source>
        <dbReference type="EMBL" id="KAF8403550.1"/>
    </source>
</evidence>
<dbReference type="PANTHER" id="PTHR35480:SF1">
    <property type="entry name" value="MATERNAL EFFECT EMBRYO ARREST 22"/>
    <property type="match status" value="1"/>
</dbReference>
<feature type="region of interest" description="Disordered" evidence="2">
    <location>
        <begin position="205"/>
        <end position="232"/>
    </location>
</feature>
<keyword evidence="4" id="KW-1185">Reference proteome</keyword>
<dbReference type="OMA" id="ANCCESI"/>
<organism evidence="3 4">
    <name type="scientific">Tetracentron sinense</name>
    <name type="common">Spur-leaf</name>
    <dbReference type="NCBI Taxonomy" id="13715"/>
    <lineage>
        <taxon>Eukaryota</taxon>
        <taxon>Viridiplantae</taxon>
        <taxon>Streptophyta</taxon>
        <taxon>Embryophyta</taxon>
        <taxon>Tracheophyta</taxon>
        <taxon>Spermatophyta</taxon>
        <taxon>Magnoliopsida</taxon>
        <taxon>Trochodendrales</taxon>
        <taxon>Trochodendraceae</taxon>
        <taxon>Tetracentron</taxon>
    </lineage>
</organism>
<proteinExistence type="predicted"/>
<reference evidence="3 4" key="1">
    <citation type="submission" date="2020-04" db="EMBL/GenBank/DDBJ databases">
        <title>Plant Genome Project.</title>
        <authorList>
            <person name="Zhang R.-G."/>
        </authorList>
    </citation>
    <scope>NUCLEOTIDE SEQUENCE [LARGE SCALE GENOMIC DNA]</scope>
    <source>
        <strain evidence="3">YNK0</strain>
        <tissue evidence="3">Leaf</tissue>
    </source>
</reference>
<accession>A0A834ZAR7</accession>
<dbReference type="EMBL" id="JABCRI010000007">
    <property type="protein sequence ID" value="KAF8403550.1"/>
    <property type="molecule type" value="Genomic_DNA"/>
</dbReference>
<comment type="caution">
    <text evidence="3">The sequence shown here is derived from an EMBL/GenBank/DDBJ whole genome shotgun (WGS) entry which is preliminary data.</text>
</comment>
<keyword evidence="1" id="KW-0175">Coiled coil</keyword>
<name>A0A834ZAR7_TETSI</name>
<evidence type="ECO:0000313" key="4">
    <source>
        <dbReference type="Proteomes" id="UP000655225"/>
    </source>
</evidence>
<sequence length="1339" mass="150370">MAADVVVELEPANSCCAVLKERYSKMEEKRNALRQAVKLLEHQIDKFQTENLNLKKAYEEEKSRVEIERKGKMKEAAVIENEISNLKSEATSSQKTGGLRDQEVTLLQTRVSEEKAEINRLKELLEKERKRGDSGRKKAKTEKKKAAAAWKIVRTEKGLADIERKRAEDIMLRLKSFTPEANEARSKLACEEEPNRGLVAEKKKKCADSKVAKAEKQTKRAEADKKKNEKSHADNLFQKLEEQRQRKEALQKEINELVSARKMDNAHIFPSDNNITTETAKVKLLKKELKLEKMQVKHAKRMAELEKVRTNLLQQEVCRLKKEGTQFLHSLDILEGCFSHSNGGIDDLAKNDNFIKHRSLNLKRKLLGLEPCDLYCQCEKELLKACVRTMDDFDHYIPTLTAPLIPVSGRSYIEPISCIGSELESLLGGPTRNKLQNPATSTTTSFSDRQMVGSQGRGAISVTTSAKLAEEKSKLGPAIPRLSGEVTKLRYNENVGVVNENIVRGRVHKEVKNPCLTSNNHDRIKVIGGVPELGRKRKRIQDSVESIAHLYSEDKMLRLQMEEKLSALQDMLNLKNSKPAAILSQSDRKSIALGEGRCPVSKSQDDLDAKHYRTNKKREMSRKQKFNLQQCGNSDEQKQADKLEAKGREDANVCIRVGPLGDHLIGTVQAFREKKVDSVRNSQESEICFEDMPIRNYLKLLDLDNAVDEKRCSIAMEMPLSPTLPEIEFPSLVASEIDNSKYLVEESFYRGLSNEKDNFLPSFSFDVIDVEIDSNRLNFNICGTTDGPLLHKIKGPVHSFEELDNNEKDSCNATNVGKTFDHKIWESGAEMDVAKKIPVSGNEGAQVPCASNFIATHENFPKYCIVFSDSKDSSSISRIFCATRTCITRSLNFRNFMTQDSTLCSDSFAAHIKGVISDVETICSFGELCQLDLLLRLIEDFLIDRKLLEYNVVSSEPLIPCDARSSIFLLGGEPISVSSKTATVDQLVAGGIILASICAAVDHIGFICEASYNILRKHKCDSSMMLKVLHVFAYICGKKYFTLSKYRLIMTSMKSVVSLLERRNESVVPISSSSRPSVSGNRPEFPPCAKCPFSNGAVSVDKVIWLLLERLQNYAVSGIKHQHLIKSVNSSNYRFPLHMEGDERSPEHEEVLCVYDMDCDASCSLYKYGRHATLQSNSVADWNLCNFSDILSLMELVACNMSWDWTWNNIIPQLFKILESCNSEQFSAAILILLGQLGRLGVDASGDEQMGVEDLRCRLSSLLCQNTSRKVGLPTQFATVTALIGLLSLDFGESIQSNLELPALTSKPGHSYIIRKWFSLLSNEQKSLSFSLFQSAVLH</sequence>
<dbReference type="Proteomes" id="UP000655225">
    <property type="component" value="Unassembled WGS sequence"/>
</dbReference>
<gene>
    <name evidence="3" type="ORF">HHK36_011654</name>
</gene>
<evidence type="ECO:0000256" key="2">
    <source>
        <dbReference type="SAM" id="MobiDB-lite"/>
    </source>
</evidence>
<dbReference type="OrthoDB" id="1933275at2759"/>